<sequence length="158" mass="18720">MRDVPTHQVEAWLYAYPVWQRQLQNLHTQLEELPDGGHRFRTVPSFGKGTVKDVTYERVAKRLEFEEVYIHPLEVHIQILENALLALTSEELRLVKCKYFERMNNALIWESLFISRRAFYRKRAHVLRKLFEALGGEGAPIWSQAWESVERMGHQSAW</sequence>
<proteinExistence type="predicted"/>
<dbReference type="RefSeq" id="WP_079289920.1">
    <property type="nucleotide sequence ID" value="NZ_MWPS01000006.1"/>
</dbReference>
<evidence type="ECO:0000313" key="1">
    <source>
        <dbReference type="EMBL" id="OPG17116.1"/>
    </source>
</evidence>
<reference evidence="1 2" key="1">
    <citation type="submission" date="2017-02" db="EMBL/GenBank/DDBJ databases">
        <title>Draft genome of Acidibacillus ferrooxidans Huett2.</title>
        <authorList>
            <person name="Schopf S."/>
        </authorList>
    </citation>
    <scope>NUCLEOTIDE SEQUENCE [LARGE SCALE GENOMIC DNA]</scope>
    <source>
        <strain evidence="1 2">Huett2</strain>
    </source>
</reference>
<dbReference type="EMBL" id="MWPS01000006">
    <property type="protein sequence ID" value="OPG17116.1"/>
    <property type="molecule type" value="Genomic_DNA"/>
</dbReference>
<name>A0A1V4EW08_9BACL</name>
<evidence type="ECO:0008006" key="3">
    <source>
        <dbReference type="Google" id="ProtNLM"/>
    </source>
</evidence>
<comment type="caution">
    <text evidence="1">The sequence shown here is derived from an EMBL/GenBank/DDBJ whole genome shotgun (WGS) entry which is preliminary data.</text>
</comment>
<dbReference type="Proteomes" id="UP000190229">
    <property type="component" value="Unassembled WGS sequence"/>
</dbReference>
<evidence type="ECO:0000313" key="2">
    <source>
        <dbReference type="Proteomes" id="UP000190229"/>
    </source>
</evidence>
<protein>
    <recommendedName>
        <fullName evidence="3">Transcriptional regulator</fullName>
    </recommendedName>
</protein>
<organism evidence="1 2">
    <name type="scientific">Ferroacidibacillus organovorans</name>
    <dbReference type="NCBI Taxonomy" id="1765683"/>
    <lineage>
        <taxon>Bacteria</taxon>
        <taxon>Bacillati</taxon>
        <taxon>Bacillota</taxon>
        <taxon>Bacilli</taxon>
        <taxon>Bacillales</taxon>
        <taxon>Alicyclobacillaceae</taxon>
        <taxon>Ferroacidibacillus</taxon>
    </lineage>
</organism>
<gene>
    <name evidence="1" type="ORF">B2M26_03140</name>
</gene>
<keyword evidence="2" id="KW-1185">Reference proteome</keyword>
<dbReference type="AlphaFoldDB" id="A0A1V4EW08"/>
<accession>A0A1V4EW08</accession>